<dbReference type="EMBL" id="VUJX02000004">
    <property type="protein sequence ID" value="KAL0938091.1"/>
    <property type="molecule type" value="Genomic_DNA"/>
</dbReference>
<keyword evidence="2" id="KW-1185">Reference proteome</keyword>
<name>A0ACC3Z1W1_COLTU</name>
<comment type="caution">
    <text evidence="1">The sequence shown here is derived from an EMBL/GenBank/DDBJ whole genome shotgun (WGS) entry which is preliminary data.</text>
</comment>
<protein>
    <submittedName>
        <fullName evidence="1">Uncharacterized protein</fullName>
    </submittedName>
</protein>
<evidence type="ECO:0000313" key="1">
    <source>
        <dbReference type="EMBL" id="KAL0938091.1"/>
    </source>
</evidence>
<organism evidence="1 2">
    <name type="scientific">Colletotrichum truncatum</name>
    <name type="common">Anthracnose fungus</name>
    <name type="synonym">Colletotrichum capsici</name>
    <dbReference type="NCBI Taxonomy" id="5467"/>
    <lineage>
        <taxon>Eukaryota</taxon>
        <taxon>Fungi</taxon>
        <taxon>Dikarya</taxon>
        <taxon>Ascomycota</taxon>
        <taxon>Pezizomycotina</taxon>
        <taxon>Sordariomycetes</taxon>
        <taxon>Hypocreomycetidae</taxon>
        <taxon>Glomerellales</taxon>
        <taxon>Glomerellaceae</taxon>
        <taxon>Colletotrichum</taxon>
        <taxon>Colletotrichum truncatum species complex</taxon>
    </lineage>
</organism>
<dbReference type="Proteomes" id="UP000805649">
    <property type="component" value="Unassembled WGS sequence"/>
</dbReference>
<reference evidence="1 2" key="1">
    <citation type="journal article" date="2020" name="Phytopathology">
        <title>Genome Sequence Resources of Colletotrichum truncatum, C. plurivorum, C. musicola, and C. sojae: Four Species Pathogenic to Soybean (Glycine max).</title>
        <authorList>
            <person name="Rogerio F."/>
            <person name="Boufleur T.R."/>
            <person name="Ciampi-Guillardi M."/>
            <person name="Sukno S.A."/>
            <person name="Thon M.R."/>
            <person name="Massola Junior N.S."/>
            <person name="Baroncelli R."/>
        </authorList>
    </citation>
    <scope>NUCLEOTIDE SEQUENCE [LARGE SCALE GENOMIC DNA]</scope>
    <source>
        <strain evidence="1 2">CMES1059</strain>
    </source>
</reference>
<proteinExistence type="predicted"/>
<accession>A0ACC3Z1W1</accession>
<gene>
    <name evidence="1" type="ORF">CTRU02_207822</name>
</gene>
<sequence>MQLFALLPVLALGISGALADFCQTSETPQRDANTGFNFQKIDGGRWKWQSIDTKVTVTLDQNCNLHQGGGGGSSAHIVCLDWDGNYSCWQTPDQNGICQIVAEEGGKQVNVCQAIKNMWGWAT</sequence>
<evidence type="ECO:0000313" key="2">
    <source>
        <dbReference type="Proteomes" id="UP000805649"/>
    </source>
</evidence>